<dbReference type="Pfam" id="PF13549">
    <property type="entry name" value="ATP-grasp_5"/>
    <property type="match status" value="1"/>
</dbReference>
<dbReference type="SUPFAM" id="SSF51735">
    <property type="entry name" value="NAD(P)-binding Rossmann-fold domains"/>
    <property type="match status" value="1"/>
</dbReference>
<dbReference type="InterPro" id="IPR016181">
    <property type="entry name" value="Acyl_CoA_acyltransferase"/>
</dbReference>
<dbReference type="Proteomes" id="UP000657385">
    <property type="component" value="Unassembled WGS sequence"/>
</dbReference>
<organism evidence="3 4">
    <name type="scientific">Streptacidiphilus fuscans</name>
    <dbReference type="NCBI Taxonomy" id="2789292"/>
    <lineage>
        <taxon>Bacteria</taxon>
        <taxon>Bacillati</taxon>
        <taxon>Actinomycetota</taxon>
        <taxon>Actinomycetes</taxon>
        <taxon>Kitasatosporales</taxon>
        <taxon>Streptomycetaceae</taxon>
        <taxon>Streptacidiphilus</taxon>
    </lineage>
</organism>
<feature type="region of interest" description="Disordered" evidence="1">
    <location>
        <begin position="685"/>
        <end position="747"/>
    </location>
</feature>
<reference evidence="3" key="1">
    <citation type="submission" date="2020-11" db="EMBL/GenBank/DDBJ databases">
        <title>Isolation and identification of active actinomycetes.</title>
        <authorList>
            <person name="Yu B."/>
        </authorList>
    </citation>
    <scope>NUCLEOTIDE SEQUENCE</scope>
    <source>
        <strain evidence="3">NEAU-YB345</strain>
    </source>
</reference>
<dbReference type="SUPFAM" id="SSF56059">
    <property type="entry name" value="Glutathione synthetase ATP-binding domain-like"/>
    <property type="match status" value="1"/>
</dbReference>
<name>A0A931B7F6_9ACTN</name>
<dbReference type="SMART" id="SM00881">
    <property type="entry name" value="CoA_binding"/>
    <property type="match status" value="1"/>
</dbReference>
<dbReference type="PANTHER" id="PTHR42793">
    <property type="entry name" value="COA BINDING DOMAIN CONTAINING PROTEIN"/>
    <property type="match status" value="1"/>
</dbReference>
<sequence length="967" mass="101003">MSESAPAAAGPGPTPTGAEAGAQAGAQVGAQAGAEAAAEEHPGYPAHWEADIVLRDGGTARIRPIVPADADRLVDFYQHVSDRSKYYRFFAPYPRLSARDVRHFTHHDFVDRVGLAALVRDEFIATVRYDRIDAQGRPSGSGTAAEVAFLVQDAHQGRGVASALLEHIAASARERGIRRFIAEVLPENRKMAKVFTEAGYTQHRSFTDGVLHYELDLEPTEDSLAVMRAREHRAEARSMQRLLRPRSVAVIGAGRNPVGVGRTILRNLIDAGFTGRLDAINRSSGVSELDGVPVHASIADVPEPVDLAVIAVPAEEVPDVVVDCGAAGVRGLVVITAGYAETGIDGRARQRELVRQARAAGMRVLGPNAFGLINTDPSVRLDASLAPALPDHGPLGIFTQSGAIGAALLEAAHRRGLGISSFASVGNRADVSGNDLLQYFEEDDATGVALLYLESFGNPRKFSRLARRFAARKPLVVIKGGRDTRSIPAGHTGTVTRMADTTVDTLFQQAGVIRVDTITELYDTADLLAHQPIPPGNRIAIVGNSDSVGLLTHDAALSAGLRPLLPHDLTTSATPDDFRRGLRAAVDRPDSDAVVAVVIPPIGVGGFPRFPGSGLLANGHRDGSATELDTAPFAAALADAAVLARAAGKPMVIVHLAMSELINEVNALTVAQAQAQAQAQARAQADADVQEQADAQPQAGAAGAEGSAAATSGAEASASASGSGSGSASGSGAAPGVPAHLQRVPGYPRPDRAVRAFAHATRYAAWRVDAAAPRTFPDFEDLAEQRAEEIVAAALADRHEARLDAATTAELLACYGVRIDAPTAPYPGERPEDPVAEDGAVETTISAVVDPAVGAILSFGLAGVASELLGDVAHRLIPATTAEVASLIREIKAAPLLFGWRGSQPVDTAALEELLLRVSQLVDDLPEVASLTLAPVTVATRGLRVLGAEVRLARLPARTDLGPRALA</sequence>
<protein>
    <submittedName>
        <fullName evidence="3">GNAT family N-acetyltransferase</fullName>
    </submittedName>
</protein>
<dbReference type="EMBL" id="JADPRT010000012">
    <property type="protein sequence ID" value="MBF9071531.1"/>
    <property type="molecule type" value="Genomic_DNA"/>
</dbReference>
<dbReference type="Pfam" id="PF13607">
    <property type="entry name" value="Succ_CoA_lig"/>
    <property type="match status" value="1"/>
</dbReference>
<dbReference type="InterPro" id="IPR032875">
    <property type="entry name" value="Succ_CoA_lig_flav_dom"/>
</dbReference>
<dbReference type="Gene3D" id="3.30.470.20">
    <property type="entry name" value="ATP-grasp fold, B domain"/>
    <property type="match status" value="1"/>
</dbReference>
<feature type="compositionally biased region" description="Low complexity" evidence="1">
    <location>
        <begin position="685"/>
        <end position="722"/>
    </location>
</feature>
<dbReference type="Gene3D" id="3.40.50.720">
    <property type="entry name" value="NAD(P)-binding Rossmann-like Domain"/>
    <property type="match status" value="1"/>
</dbReference>
<dbReference type="PANTHER" id="PTHR42793:SF1">
    <property type="entry name" value="PEPTIDYL-LYSINE N-ACETYLTRANSFERASE PATZ"/>
    <property type="match status" value="1"/>
</dbReference>
<dbReference type="SUPFAM" id="SSF55729">
    <property type="entry name" value="Acyl-CoA N-acyltransferases (Nat)"/>
    <property type="match status" value="1"/>
</dbReference>
<keyword evidence="4" id="KW-1185">Reference proteome</keyword>
<feature type="region of interest" description="Disordered" evidence="1">
    <location>
        <begin position="1"/>
        <end position="41"/>
    </location>
</feature>
<evidence type="ECO:0000256" key="1">
    <source>
        <dbReference type="SAM" id="MobiDB-lite"/>
    </source>
</evidence>
<accession>A0A931B7F6</accession>
<dbReference type="Pfam" id="PF13380">
    <property type="entry name" value="CoA_binding_2"/>
    <property type="match status" value="1"/>
</dbReference>
<dbReference type="GO" id="GO:0016747">
    <property type="term" value="F:acyltransferase activity, transferring groups other than amino-acyl groups"/>
    <property type="evidence" value="ECO:0007669"/>
    <property type="project" value="InterPro"/>
</dbReference>
<dbReference type="InterPro" id="IPR003781">
    <property type="entry name" value="CoA-bd"/>
</dbReference>
<evidence type="ECO:0000313" key="4">
    <source>
        <dbReference type="Proteomes" id="UP000657385"/>
    </source>
</evidence>
<dbReference type="AlphaFoldDB" id="A0A931B7F6"/>
<feature type="compositionally biased region" description="Low complexity" evidence="1">
    <location>
        <begin position="1"/>
        <end position="36"/>
    </location>
</feature>
<evidence type="ECO:0000313" key="3">
    <source>
        <dbReference type="EMBL" id="MBF9071531.1"/>
    </source>
</evidence>
<dbReference type="CDD" id="cd04301">
    <property type="entry name" value="NAT_SF"/>
    <property type="match status" value="1"/>
</dbReference>
<feature type="domain" description="N-acetyltransferase" evidence="2">
    <location>
        <begin position="60"/>
        <end position="222"/>
    </location>
</feature>
<dbReference type="InterPro" id="IPR016102">
    <property type="entry name" value="Succinyl-CoA_synth-like"/>
</dbReference>
<dbReference type="Gene3D" id="3.40.630.30">
    <property type="match status" value="1"/>
</dbReference>
<dbReference type="InterPro" id="IPR000182">
    <property type="entry name" value="GNAT_dom"/>
</dbReference>
<dbReference type="PROSITE" id="PS51186">
    <property type="entry name" value="GNAT"/>
    <property type="match status" value="1"/>
</dbReference>
<gene>
    <name evidence="3" type="ORF">I2501_26260</name>
</gene>
<comment type="caution">
    <text evidence="3">The sequence shown here is derived from an EMBL/GenBank/DDBJ whole genome shotgun (WGS) entry which is preliminary data.</text>
</comment>
<dbReference type="SUPFAM" id="SSF52210">
    <property type="entry name" value="Succinyl-CoA synthetase domains"/>
    <property type="match status" value="2"/>
</dbReference>
<dbReference type="Gene3D" id="3.40.50.261">
    <property type="entry name" value="Succinyl-CoA synthetase domains"/>
    <property type="match status" value="2"/>
</dbReference>
<proteinExistence type="predicted"/>
<dbReference type="InterPro" id="IPR036291">
    <property type="entry name" value="NAD(P)-bd_dom_sf"/>
</dbReference>
<evidence type="ECO:0000259" key="2">
    <source>
        <dbReference type="PROSITE" id="PS51186"/>
    </source>
</evidence>
<dbReference type="Pfam" id="PF00583">
    <property type="entry name" value="Acetyltransf_1"/>
    <property type="match status" value="1"/>
</dbReference>